<dbReference type="InterPro" id="IPR013320">
    <property type="entry name" value="ConA-like_dom_sf"/>
</dbReference>
<dbReference type="Gene3D" id="2.60.120.920">
    <property type="match status" value="1"/>
</dbReference>
<dbReference type="InterPro" id="IPR043136">
    <property type="entry name" value="B30.2/SPRY_sf"/>
</dbReference>
<dbReference type="InterPro" id="IPR050618">
    <property type="entry name" value="Ubq-SigPath_Reg"/>
</dbReference>
<accession>A0A060SZY5</accession>
<dbReference type="CDD" id="cd12910">
    <property type="entry name" value="SPRY_SSH4_like"/>
    <property type="match status" value="1"/>
</dbReference>
<dbReference type="PROSITE" id="PS50188">
    <property type="entry name" value="B302_SPRY"/>
    <property type="match status" value="1"/>
</dbReference>
<keyword evidence="2" id="KW-0812">Transmembrane</keyword>
<keyword evidence="3" id="KW-1133">Transmembrane helix</keyword>
<dbReference type="PANTHER" id="PTHR12864">
    <property type="entry name" value="RAN BINDING PROTEIN 9-RELATED"/>
    <property type="match status" value="1"/>
</dbReference>
<feature type="region of interest" description="Disordered" evidence="5">
    <location>
        <begin position="1"/>
        <end position="79"/>
    </location>
</feature>
<feature type="compositionally biased region" description="Polar residues" evidence="5">
    <location>
        <begin position="18"/>
        <end position="29"/>
    </location>
</feature>
<evidence type="ECO:0000256" key="2">
    <source>
        <dbReference type="ARBA" id="ARBA00022692"/>
    </source>
</evidence>
<dbReference type="PhylomeDB" id="A0A060SZY5"/>
<feature type="domain" description="B30.2/SPRY" evidence="6">
    <location>
        <begin position="74"/>
        <end position="288"/>
    </location>
</feature>
<keyword evidence="4" id="KW-0472">Membrane</keyword>
<evidence type="ECO:0000256" key="1">
    <source>
        <dbReference type="ARBA" id="ARBA00004167"/>
    </source>
</evidence>
<dbReference type="SUPFAM" id="SSF49899">
    <property type="entry name" value="Concanavalin A-like lectins/glucanases"/>
    <property type="match status" value="1"/>
</dbReference>
<dbReference type="EMBL" id="HG937693">
    <property type="protein sequence ID" value="CDP34440.1"/>
    <property type="molecule type" value="Genomic_DNA"/>
</dbReference>
<sequence>MGLFKRHSKDLEGGQGQGPSANIHQSPPSYSEIEDGHRLEGLPPAYPQPKPSHFNSLHSHAEDDERDAGDAFCHNNPLFPPSSIDEATLQRIVSGRLGLTAPPLMTVPETSKLSTWKRFKGEIQPGKGDGTVYIRTKKGTKDTLFVSDAPLYAAHTYRNVKLYYEITITSLPHPKDASIAIGYAALPYPPFRLPGWHRGSIAVHSDDGRRYVNDSLGGKDFVLPFSMGETVGLGIDYARKTVFFTRNGKVDGEWGLVEDAVAPGTDPYRGYRDGGVEGIQGEFDVFAALGVYGSVGVVVNLGGSPFKYSI</sequence>
<organism evidence="7">
    <name type="scientific">Blastobotrys adeninivorans</name>
    <name type="common">Yeast</name>
    <name type="synonym">Arxula adeninivorans</name>
    <dbReference type="NCBI Taxonomy" id="409370"/>
    <lineage>
        <taxon>Eukaryota</taxon>
        <taxon>Fungi</taxon>
        <taxon>Dikarya</taxon>
        <taxon>Ascomycota</taxon>
        <taxon>Saccharomycotina</taxon>
        <taxon>Dipodascomycetes</taxon>
        <taxon>Dipodascales</taxon>
        <taxon>Trichomonascaceae</taxon>
        <taxon>Blastobotrys</taxon>
    </lineage>
</organism>
<dbReference type="InterPro" id="IPR001870">
    <property type="entry name" value="B30.2/SPRY"/>
</dbReference>
<comment type="subcellular location">
    <subcellularLocation>
        <location evidence="1">Membrane</location>
        <topology evidence="1">Single-pass membrane protein</topology>
    </subcellularLocation>
</comment>
<protein>
    <submittedName>
        <fullName evidence="7">ARAD1C12342p</fullName>
    </submittedName>
</protein>
<evidence type="ECO:0000259" key="6">
    <source>
        <dbReference type="PROSITE" id="PS50188"/>
    </source>
</evidence>
<gene>
    <name evidence="7" type="ORF">GNLVRS02_ARAD1C12342g</name>
</gene>
<dbReference type="AlphaFoldDB" id="A0A060SZY5"/>
<dbReference type="InterPro" id="IPR035780">
    <property type="entry name" value="SPRY_Ssh4-like"/>
</dbReference>
<dbReference type="InterPro" id="IPR003877">
    <property type="entry name" value="SPRY_dom"/>
</dbReference>
<reference evidence="7" key="1">
    <citation type="submission" date="2014-02" db="EMBL/GenBank/DDBJ databases">
        <authorList>
            <person name="Genoscope - CEA"/>
        </authorList>
    </citation>
    <scope>NUCLEOTIDE SEQUENCE</scope>
    <source>
        <strain evidence="7">LS3</strain>
    </source>
</reference>
<dbReference type="SMART" id="SM00449">
    <property type="entry name" value="SPRY"/>
    <property type="match status" value="1"/>
</dbReference>
<proteinExistence type="predicted"/>
<evidence type="ECO:0000256" key="5">
    <source>
        <dbReference type="SAM" id="MobiDB-lite"/>
    </source>
</evidence>
<evidence type="ECO:0000313" key="7">
    <source>
        <dbReference type="EMBL" id="CDP34440.1"/>
    </source>
</evidence>
<reference evidence="7" key="2">
    <citation type="submission" date="2014-06" db="EMBL/GenBank/DDBJ databases">
        <title>The complete genome of Blastobotrys (Arxula) adeninivorans LS3 - a yeast of biotechnological interest.</title>
        <authorList>
            <person name="Kunze G."/>
            <person name="Gaillardin C."/>
            <person name="Czernicka M."/>
            <person name="Durrens P."/>
            <person name="Martin T."/>
            <person name="Boer E."/>
            <person name="Gabaldon T."/>
            <person name="Cruz J."/>
            <person name="Talla E."/>
            <person name="Marck C."/>
            <person name="Goffeau A."/>
            <person name="Barbe V."/>
            <person name="Baret P."/>
            <person name="Baronian K."/>
            <person name="Beier S."/>
            <person name="Bleykasten C."/>
            <person name="Bode R."/>
            <person name="Casaregola S."/>
            <person name="Despons L."/>
            <person name="Fairhead C."/>
            <person name="Giersberg M."/>
            <person name="Gierski P."/>
            <person name="Hahnel U."/>
            <person name="Hartmann A."/>
            <person name="Jankowska D."/>
            <person name="Jubin C."/>
            <person name="Jung P."/>
            <person name="Lafontaine I."/>
            <person name="Leh-Louis V."/>
            <person name="Lemaire M."/>
            <person name="Marcet-Houben M."/>
            <person name="Mascher M."/>
            <person name="Morel G."/>
            <person name="Richard G.-F."/>
            <person name="Riechen J."/>
            <person name="Sacerdot C."/>
            <person name="Sarkar A."/>
            <person name="Savel G."/>
            <person name="Schacherer J."/>
            <person name="Sherman D."/>
            <person name="Straub M.-L."/>
            <person name="Stein N."/>
            <person name="Thierry A."/>
            <person name="Trautwein-Schult A."/>
            <person name="Westhof E."/>
            <person name="Worch S."/>
            <person name="Dujon B."/>
            <person name="Souciet J.-L."/>
            <person name="Wincker P."/>
            <person name="Scholz U."/>
            <person name="Neuveglise N."/>
        </authorList>
    </citation>
    <scope>NUCLEOTIDE SEQUENCE</scope>
    <source>
        <strain evidence="7">LS3</strain>
    </source>
</reference>
<evidence type="ECO:0000256" key="3">
    <source>
        <dbReference type="ARBA" id="ARBA00022989"/>
    </source>
</evidence>
<dbReference type="Pfam" id="PF00622">
    <property type="entry name" value="SPRY"/>
    <property type="match status" value="1"/>
</dbReference>
<evidence type="ECO:0000256" key="4">
    <source>
        <dbReference type="ARBA" id="ARBA00023136"/>
    </source>
</evidence>
<dbReference type="GO" id="GO:0016020">
    <property type="term" value="C:membrane"/>
    <property type="evidence" value="ECO:0007669"/>
    <property type="project" value="UniProtKB-SubCell"/>
</dbReference>
<name>A0A060SZY5_BLAAD</name>